<dbReference type="OrthoDB" id="1909293at2759"/>
<feature type="domain" description="BURP" evidence="2">
    <location>
        <begin position="138"/>
        <end position="355"/>
    </location>
</feature>
<gene>
    <name evidence="3" type="ORF">CJ030_MR7G011584</name>
</gene>
<feature type="region of interest" description="Disordered" evidence="1">
    <location>
        <begin position="47"/>
        <end position="76"/>
    </location>
</feature>
<name>A0A6A1V3P0_9ROSI</name>
<dbReference type="EMBL" id="RXIC02000025">
    <property type="protein sequence ID" value="KAB1207263.1"/>
    <property type="molecule type" value="Genomic_DNA"/>
</dbReference>
<keyword evidence="4" id="KW-1185">Reference proteome</keyword>
<evidence type="ECO:0000259" key="2">
    <source>
        <dbReference type="PROSITE" id="PS51277"/>
    </source>
</evidence>
<dbReference type="PANTHER" id="PTHR31236:SF32">
    <property type="entry name" value="BURP DOMAIN PROTEIN USPL1-LIKE"/>
    <property type="match status" value="1"/>
</dbReference>
<dbReference type="PROSITE" id="PS51277">
    <property type="entry name" value="BURP"/>
    <property type="match status" value="1"/>
</dbReference>
<evidence type="ECO:0000313" key="3">
    <source>
        <dbReference type="EMBL" id="KAB1207263.1"/>
    </source>
</evidence>
<dbReference type="Proteomes" id="UP000516437">
    <property type="component" value="Chromosome 7"/>
</dbReference>
<reference evidence="3 4" key="1">
    <citation type="journal article" date="2019" name="Plant Biotechnol. J.">
        <title>The red bayberry genome and genetic basis of sex determination.</title>
        <authorList>
            <person name="Jia H.M."/>
            <person name="Jia H.J."/>
            <person name="Cai Q.L."/>
            <person name="Wang Y."/>
            <person name="Zhao H.B."/>
            <person name="Yang W.F."/>
            <person name="Wang G.Y."/>
            <person name="Li Y.H."/>
            <person name="Zhan D.L."/>
            <person name="Shen Y.T."/>
            <person name="Niu Q.F."/>
            <person name="Chang L."/>
            <person name="Qiu J."/>
            <person name="Zhao L."/>
            <person name="Xie H.B."/>
            <person name="Fu W.Y."/>
            <person name="Jin J."/>
            <person name="Li X.W."/>
            <person name="Jiao Y."/>
            <person name="Zhou C.C."/>
            <person name="Tu T."/>
            <person name="Chai C.Y."/>
            <person name="Gao J.L."/>
            <person name="Fan L.J."/>
            <person name="van de Weg E."/>
            <person name="Wang J.Y."/>
            <person name="Gao Z.S."/>
        </authorList>
    </citation>
    <scope>NUCLEOTIDE SEQUENCE [LARGE SCALE GENOMIC DNA]</scope>
    <source>
        <tissue evidence="3">Leaves</tissue>
    </source>
</reference>
<dbReference type="InterPro" id="IPR044816">
    <property type="entry name" value="BURP"/>
</dbReference>
<dbReference type="InterPro" id="IPR004873">
    <property type="entry name" value="BURP_dom"/>
</dbReference>
<dbReference type="SMART" id="SM01045">
    <property type="entry name" value="BURP"/>
    <property type="match status" value="1"/>
</dbReference>
<accession>A0A6A1V3P0</accession>
<proteinExistence type="predicted"/>
<organism evidence="3 4">
    <name type="scientific">Morella rubra</name>
    <name type="common">Chinese bayberry</name>
    <dbReference type="NCBI Taxonomy" id="262757"/>
    <lineage>
        <taxon>Eukaryota</taxon>
        <taxon>Viridiplantae</taxon>
        <taxon>Streptophyta</taxon>
        <taxon>Embryophyta</taxon>
        <taxon>Tracheophyta</taxon>
        <taxon>Spermatophyta</taxon>
        <taxon>Magnoliopsida</taxon>
        <taxon>eudicotyledons</taxon>
        <taxon>Gunneridae</taxon>
        <taxon>Pentapetalae</taxon>
        <taxon>rosids</taxon>
        <taxon>fabids</taxon>
        <taxon>Fagales</taxon>
        <taxon>Myricaceae</taxon>
        <taxon>Morella</taxon>
    </lineage>
</organism>
<comment type="caution">
    <text evidence="3">The sequence shown here is derived from an EMBL/GenBank/DDBJ whole genome shotgun (WGS) entry which is preliminary data.</text>
</comment>
<evidence type="ECO:0000256" key="1">
    <source>
        <dbReference type="SAM" id="MobiDB-lite"/>
    </source>
</evidence>
<dbReference type="AlphaFoldDB" id="A0A6A1V3P0"/>
<protein>
    <submittedName>
        <fullName evidence="3">BURP domain-containing protein 3</fullName>
    </submittedName>
</protein>
<dbReference type="Pfam" id="PF03181">
    <property type="entry name" value="BURP"/>
    <property type="match status" value="1"/>
</dbReference>
<dbReference type="PANTHER" id="PTHR31236">
    <property type="entry name" value="BURP DOMAIN PROTEIN USPL1-LIKE"/>
    <property type="match status" value="1"/>
</dbReference>
<sequence length="360" mass="40514">MSLKFLQCAHGSGARDQLTGKHLEEVIDRNPASKHGELHQLKGAILVRDPMDDDDGYQKEMSASESPVDDDEPSMELRDSKDRIDVHVHLRLYGSQRHAIGDPAKLDHDAHQGIHREHVHGHDPLSHMDHVDPSSMVFFTMNDLRVGKMMPIYFPKRDLSTSPHLLPREEADSIPFTLDKLPHILEFFSFSPDSPQAKAMEDTLRQCENEPLKGETKLCATSLESMLDFTRATLGLESNFQVLTTSHLTRSTTLFQNYTFLKMPEEISAPKMVACHSMPYPYAIFYCHSQETENKVYKITLGGENGDSVEGIAVCHMDTSHWSPDHASFRVLGVKPGASSVCHFFPADNLLWVPMPLAIE</sequence>
<evidence type="ECO:0000313" key="4">
    <source>
        <dbReference type="Proteomes" id="UP000516437"/>
    </source>
</evidence>